<organism evidence="12 13">
    <name type="scientific">Tropilaelaps mercedesae</name>
    <dbReference type="NCBI Taxonomy" id="418985"/>
    <lineage>
        <taxon>Eukaryota</taxon>
        <taxon>Metazoa</taxon>
        <taxon>Ecdysozoa</taxon>
        <taxon>Arthropoda</taxon>
        <taxon>Chelicerata</taxon>
        <taxon>Arachnida</taxon>
        <taxon>Acari</taxon>
        <taxon>Parasitiformes</taxon>
        <taxon>Mesostigmata</taxon>
        <taxon>Gamasina</taxon>
        <taxon>Dermanyssoidea</taxon>
        <taxon>Laelapidae</taxon>
        <taxon>Tropilaelaps</taxon>
    </lineage>
</organism>
<sequence>MYDHVLDLTVKREELLNDSINILDFFDKCDDFENWMKLKAQAIQKNDPNDTVHDKKKKFGSFVTDISASKARLNEIEDSEKKFVQQRHPQLADIRRRSKKVRDMFGEMNNIKARLEKSLDGASSVEVFYRTVEEAKDWMSEKIEKIDTELPLGSDMKTVQALQRRHENLERELLPIKAKVSTVAHMADSVAAQHSNERKSAEAKKQEVVAMWQDVCTAAQQRRANLEATLGAQLLKNSANELLNWLASVKSQLNSYEPALDVTTAEDLLKQHEDLLPDIQAHEPGYRDLEDLGKKLVATNPDVAPLLRRLKEEQDAIKRGYFEKLSHLKQSLDLQIFMKEANSIDSITASHMNVLKRTGLGQTLDEVENLLKRHDNLINTLLKQDEKVREFKDIADKLAEARHYETPKILETRDAVVERRQACKDEAYAVCQRLLDSHAFQKFKADADDMLNWIATKKKMAGDESYRDLGNLQRKLKKHEAFQAELRANEERMASINKTGKELIHHKHFNSTDIDGLLERLNAEWAALHKLSEDKGDKLKQADRQKNYYKFLDDAQSRLDDIERRLQTTDIGYDLRSAKDLLAKQQAIENDMAAAETKISDLVSDGGQLAKDGHFDGSNIETAARRVQDKLRALKSPAEERRRYLNDSVHLHQCKFDLDSEEKWIEEHIPPQNSKTEQSASLTDAQNAMKKHEKLSREVQAHQPLLEKFLQTSKAIEANQGRGDSPTTRAAIKKADETDTSPKANWKDLIQQLSKDVGYKRSAVENAWKRLQKELKKRKAALESSLRAQQFYTDVNEIEQWIHEKTNYLNSTDFGRDEASAIKLLTKHKAFELELDSYTGLVHEMGNEAQKMGDQQHPEAKTISNKNATLQQQIKNLHKLSALRRQKLLESKQHHEFMREHQEILDWIKEKMAVASVEDYGPDYEHLLEIQAKFDQFVLSVQAGEERYVQALVLAKKITESNASNAVQAEELAEELQERWEDLQDAIEIRKDKLQGAGEIHRFNRDVAESLGRIQEKFASIPDDIGRDMKSVQDLQRKHESFENTLLVLEGHLQTLVDDANRLQREYQGGNAASIKEKQQRVVDEWNRLKDIVTKRKYMLNDSLRLQKFLSACRDFENWANQLSISLAARENPRSYEHVEALKAEHQNIRAEIQTRDDNFVVLVNHGVKMREANHYASDEIDRRVQALEKTHKKLYQLFDQRTSFLKQLLDRSFFLREVKQIDTMCAQQEAQLASNEAGTSVDEVKHALKKHEAFEKVLQSQEEKIATMKEHAEALIKQNHFDKTLIDQKLNEVLARRQKVVDATNLKRRELLRLLHLAEFLFDAEEAQSWIELRKKKLDSEIEASHGKVTLEEKMKQLQKHQTFEAELSANRCSIEELQRKGQELMQQGHRNEVAQPLDKLLKSWQQLIKLLKERGIGLEEAQDILEFNNQCNQVESWIRDKGLMIQAGDIGVDFEHCTTLGRKLDDVGSDMRVDETRIQKINGLADKLIASGHSGKEATQEIERRRREINDNWKELQGALDDYRLKLRSAMKVHTYVRDLSDTMDRIKEKSGLLRAEDNPTSLAVVESLQRKQDAIEREIEETISKKLKDHEQQMELLVKAQAMPCATQVQPKMDEVRSHWDELRSLTQGKRLRLQDIYDVHKFLNDAKSLTKWYDEMRSDLQAQEQAQNSVEAEQLVSLHEERRSHMNSKREVAQKILADGQRLLNQAQDGHFQRSKALDTQVEQAIRSIVSTIDDLDKCWEERSLALNGNKQLLLFKERVSHTESWLLTCEGFLNNEDIGDSMTSVRALLSKHANFVNTLQAQGDRVDQLGLFVDQLVRAGHHDRDSIEAAYGQLVKRRDRMRQRLAERAKQLQTSQVLQVFLRNVYELDSWINEKMQVALDENYRDFTNLLSKIKKHTAFEAEVIANQRRVDNVVEEGEHIVATQNFAATQVKAHVDRIQEQWQELLKEVSVKKARLNDSYQCLLFNWIVEDCANFIHEVELQLNSEDHGRDLTSVEILLKKHSQLEAQVNNYSDNIERVKQQRDTLVKNGSYLADEIEERSKAIVKKYDELTEPMQTRRENLEESLILHQFIDDVEEELAWIQLRLSLATSNDIGENLNSVQALLKKHKNLENELQTHESIVRSVCEKGEQHVRSKHLNSELIAGKVDQLRNAWAALREACSLRRVRLEDSAVGQALLADVAEIEGWIKERLTALSSCDQPKDENSCSKAEKKVEMVLRDAENFRQHVVRLQESAETLINRNHFDAANIRDRVTNVEQLWKTLLEDIKAKQTKLGASFEYFVFLRQVDDTIEWMNQQMLIASSDDYGNDAERVDMLAEKFDAFMKGLGSTEERVLRIVETAHKLKNQNHKDSAAIEKNSDRVSKLYRELKECADQRKDALVGAKQVHTFGKNADELIDWMIEKDAVINTDECGHDFETIQSNARLHEGFEREMLAIRKQVDQTLLEGKQLWDTFPDARDHLQEKRDEVQSIFERVQEHCQERKQRLAQAEQGQAYFDEYSQLMAWTNEMLAIITADDLPSDVASSEALLVRHEANKKAIDAKKPAFDRFQEDGLKLITSGHFMSEEVRERMIRLENFCSILEETWNRRKHVYDQNLDVRKFMRDADQLNAWLTSQEPALTDANVGDSLEAVEDLIKKHEDLTKVILSHEDKFKILERQTLLEQDFAQMRQREEQDKQAQQQMREKDRLDQLRQVEQRRVLHHRYREYLTPNDDERGLGRTGLSRTSSQRSMESESRVGLRRAESMRPSTDSKSSGVVRRAPSFITRRRTTSTISQRAAELPPSDIEGFLDRKHEQQIGGKRAPVRSWKTHYTVLCGHMLAFFKDQEALRLKDTAVPPINLGNARVIKATDYTKRKHVFRLSLSDGSEFLFGAPSDDKLTQWVNKISYRASLPPAQQLTGYHNQIRAPLESTPEQPASGSERSTPTNLESRLNSSIGSTSPTPTLSESVDNNGNGWTGGANNYSPGSVQDRIQMFQQQQQQQQQSED</sequence>
<dbReference type="InterPro" id="IPR001605">
    <property type="entry name" value="PH_dom-spectrin-type"/>
</dbReference>
<evidence type="ECO:0000256" key="5">
    <source>
        <dbReference type="ARBA" id="ARBA00022553"/>
    </source>
</evidence>
<feature type="coiled-coil region" evidence="9">
    <location>
        <begin position="966"/>
        <end position="993"/>
    </location>
</feature>
<evidence type="ECO:0000256" key="3">
    <source>
        <dbReference type="ARBA" id="ARBA00022467"/>
    </source>
</evidence>
<feature type="non-terminal residue" evidence="12">
    <location>
        <position position="2992"/>
    </location>
</feature>
<feature type="region of interest" description="Disordered" evidence="10">
    <location>
        <begin position="2674"/>
        <end position="2763"/>
    </location>
</feature>
<proteinExistence type="inferred from homology"/>
<feature type="coiled-coil region" evidence="9">
    <location>
        <begin position="2001"/>
        <end position="2035"/>
    </location>
</feature>
<feature type="compositionally biased region" description="Basic and acidic residues" evidence="10">
    <location>
        <begin position="2675"/>
        <end position="2704"/>
    </location>
</feature>
<dbReference type="EMBL" id="MNPL01018561">
    <property type="protein sequence ID" value="OQR70090.1"/>
    <property type="molecule type" value="Genomic_DNA"/>
</dbReference>
<reference evidence="12 13" key="1">
    <citation type="journal article" date="2017" name="Gigascience">
        <title>Draft genome of the honey bee ectoparasitic mite, Tropilaelaps mercedesae, is shaped by the parasitic life history.</title>
        <authorList>
            <person name="Dong X."/>
            <person name="Armstrong S.D."/>
            <person name="Xia D."/>
            <person name="Makepeace B.L."/>
            <person name="Darby A.C."/>
            <person name="Kadowaki T."/>
        </authorList>
    </citation>
    <scope>NUCLEOTIDE SEQUENCE [LARGE SCALE GENOMIC DNA]</scope>
    <source>
        <strain evidence="12">Wuxi-XJTLU</strain>
    </source>
</reference>
<evidence type="ECO:0000256" key="8">
    <source>
        <dbReference type="ARBA" id="ARBA00023212"/>
    </source>
</evidence>
<dbReference type="PROSITE" id="PS50003">
    <property type="entry name" value="PH_DOMAIN"/>
    <property type="match status" value="1"/>
</dbReference>
<dbReference type="InterPro" id="IPR001849">
    <property type="entry name" value="PH_domain"/>
</dbReference>
<feature type="region of interest" description="Disordered" evidence="10">
    <location>
        <begin position="2915"/>
        <end position="2992"/>
    </location>
</feature>
<dbReference type="CDD" id="cd00176">
    <property type="entry name" value="SPEC"/>
    <property type="match status" value="16"/>
</dbReference>
<feature type="domain" description="PH" evidence="11">
    <location>
        <begin position="2788"/>
        <end position="2896"/>
    </location>
</feature>
<dbReference type="PANTHER" id="PTHR11915">
    <property type="entry name" value="SPECTRIN/FILAMIN RELATED CYTOSKELETAL PROTEIN"/>
    <property type="match status" value="1"/>
</dbReference>
<gene>
    <name evidence="12" type="ORF">BIW11_11858</name>
</gene>
<feature type="coiled-coil region" evidence="9">
    <location>
        <begin position="1245"/>
        <end position="1279"/>
    </location>
</feature>
<dbReference type="GO" id="GO:0007026">
    <property type="term" value="P:negative regulation of microtubule depolymerization"/>
    <property type="evidence" value="ECO:0007669"/>
    <property type="project" value="UniProtKB-ARBA"/>
</dbReference>
<dbReference type="GO" id="GO:0048790">
    <property type="term" value="P:maintenance of presynaptic active zone structure"/>
    <property type="evidence" value="ECO:0007669"/>
    <property type="project" value="UniProtKB-ARBA"/>
</dbReference>
<dbReference type="GO" id="GO:0008017">
    <property type="term" value="F:microtubule binding"/>
    <property type="evidence" value="ECO:0007669"/>
    <property type="project" value="UniProtKB-ARBA"/>
</dbReference>
<dbReference type="FunFam" id="1.20.58.60:FF:000019">
    <property type="entry name" value="Spectrin beta chain"/>
    <property type="match status" value="1"/>
</dbReference>
<feature type="region of interest" description="Disordered" evidence="10">
    <location>
        <begin position="671"/>
        <end position="692"/>
    </location>
</feature>
<feature type="compositionally biased region" description="Low complexity" evidence="10">
    <location>
        <begin position="2981"/>
        <end position="2992"/>
    </location>
</feature>
<dbReference type="InterPro" id="IPR011993">
    <property type="entry name" value="PH-like_dom_sf"/>
</dbReference>
<evidence type="ECO:0000256" key="9">
    <source>
        <dbReference type="SAM" id="Coils"/>
    </source>
</evidence>
<dbReference type="FunFam" id="1.20.58.60:FF:000007">
    <property type="entry name" value="Spectrin alpha chain non-erythrocytic 1"/>
    <property type="match status" value="1"/>
</dbReference>
<accession>A0A1V9X992</accession>
<dbReference type="OrthoDB" id="9942256at2759"/>
<dbReference type="STRING" id="418985.A0A1V9X992"/>
<dbReference type="GO" id="GO:0042062">
    <property type="term" value="P:long-term strengthening of neuromuscular junction"/>
    <property type="evidence" value="ECO:0007669"/>
    <property type="project" value="UniProtKB-ARBA"/>
</dbReference>
<dbReference type="GO" id="GO:0016328">
    <property type="term" value="C:lateral plasma membrane"/>
    <property type="evidence" value="ECO:0007669"/>
    <property type="project" value="UniProtKB-ARBA"/>
</dbReference>
<dbReference type="FunCoup" id="A0A1V9X992">
    <property type="interactions" value="54"/>
</dbReference>
<dbReference type="SMART" id="SM00233">
    <property type="entry name" value="PH"/>
    <property type="match status" value="1"/>
</dbReference>
<dbReference type="InterPro" id="IPR041681">
    <property type="entry name" value="PH_9"/>
</dbReference>
<feature type="region of interest" description="Disordered" evidence="10">
    <location>
        <begin position="716"/>
        <end position="739"/>
    </location>
</feature>
<dbReference type="FunFam" id="2.30.29.30:FF:000024">
    <property type="entry name" value="Spectrin beta chain"/>
    <property type="match status" value="1"/>
</dbReference>
<dbReference type="InterPro" id="IPR002017">
    <property type="entry name" value="Spectrin_repeat"/>
</dbReference>
<keyword evidence="6" id="KW-0677">Repeat</keyword>
<feature type="coiled-coil region" evidence="9">
    <location>
        <begin position="2107"/>
        <end position="2134"/>
    </location>
</feature>
<dbReference type="SMART" id="SM00150">
    <property type="entry name" value="SPEC"/>
    <property type="match status" value="25"/>
</dbReference>
<evidence type="ECO:0000256" key="7">
    <source>
        <dbReference type="ARBA" id="ARBA00023203"/>
    </source>
</evidence>
<keyword evidence="5" id="KW-0597">Phosphoprotein</keyword>
<evidence type="ECO:0000313" key="13">
    <source>
        <dbReference type="Proteomes" id="UP000192247"/>
    </source>
</evidence>
<comment type="caution">
    <text evidence="12">The sequence shown here is derived from an EMBL/GenBank/DDBJ whole genome shotgun (WGS) entry which is preliminary data.</text>
</comment>
<dbReference type="PRINTS" id="PR00683">
    <property type="entry name" value="SPECTRINPH"/>
</dbReference>
<comment type="subcellular location">
    <subcellularLocation>
        <location evidence="1">Cytoplasm</location>
        <location evidence="1">Cytoskeleton</location>
    </subcellularLocation>
</comment>
<dbReference type="GO" id="GO:0003779">
    <property type="term" value="F:actin binding"/>
    <property type="evidence" value="ECO:0007669"/>
    <property type="project" value="UniProtKB-KW"/>
</dbReference>
<evidence type="ECO:0000313" key="12">
    <source>
        <dbReference type="EMBL" id="OQR70090.1"/>
    </source>
</evidence>
<feature type="compositionally biased region" description="Polar residues" evidence="10">
    <location>
        <begin position="2917"/>
        <end position="2955"/>
    </location>
</feature>
<dbReference type="Gene3D" id="1.20.58.60">
    <property type="match status" value="21"/>
</dbReference>
<dbReference type="Proteomes" id="UP000192247">
    <property type="component" value="Unassembled WGS sequence"/>
</dbReference>
<dbReference type="GO" id="GO:0005543">
    <property type="term" value="F:phospholipid binding"/>
    <property type="evidence" value="ECO:0007669"/>
    <property type="project" value="InterPro"/>
</dbReference>
<dbReference type="SUPFAM" id="SSF50729">
    <property type="entry name" value="PH domain-like"/>
    <property type="match status" value="1"/>
</dbReference>
<keyword evidence="8" id="KW-0206">Cytoskeleton</keyword>
<dbReference type="FunFam" id="1.20.58.60:FF:000020">
    <property type="entry name" value="Spectrin alpha chain, non-erythrocytic 1"/>
    <property type="match status" value="2"/>
</dbReference>
<keyword evidence="4" id="KW-0963">Cytoplasm</keyword>
<evidence type="ECO:0000256" key="1">
    <source>
        <dbReference type="ARBA" id="ARBA00004245"/>
    </source>
</evidence>
<keyword evidence="3" id="KW-0117">Actin capping</keyword>
<evidence type="ECO:0000256" key="6">
    <source>
        <dbReference type="ARBA" id="ARBA00022737"/>
    </source>
</evidence>
<comment type="similarity">
    <text evidence="2">Belongs to the spectrin family.</text>
</comment>
<name>A0A1V9X992_9ACAR</name>
<evidence type="ECO:0000259" key="11">
    <source>
        <dbReference type="PROSITE" id="PS50003"/>
    </source>
</evidence>
<keyword evidence="7" id="KW-0009">Actin-binding</keyword>
<dbReference type="Pfam" id="PF15410">
    <property type="entry name" value="PH_9"/>
    <property type="match status" value="1"/>
</dbReference>
<dbReference type="Gene3D" id="2.30.29.30">
    <property type="entry name" value="Pleckstrin-homology domain (PH domain)/Phosphotyrosine-binding domain (PTB)"/>
    <property type="match status" value="1"/>
</dbReference>
<evidence type="ECO:0000256" key="10">
    <source>
        <dbReference type="SAM" id="MobiDB-lite"/>
    </source>
</evidence>
<dbReference type="GO" id="GO:0051693">
    <property type="term" value="P:actin filament capping"/>
    <property type="evidence" value="ECO:0007669"/>
    <property type="project" value="UniProtKB-KW"/>
</dbReference>
<dbReference type="GO" id="GO:0016199">
    <property type="term" value="P:axon midline choice point recognition"/>
    <property type="evidence" value="ECO:0007669"/>
    <property type="project" value="UniProtKB-ARBA"/>
</dbReference>
<keyword evidence="13" id="KW-1185">Reference proteome</keyword>
<feature type="compositionally biased region" description="Low complexity" evidence="10">
    <location>
        <begin position="2956"/>
        <end position="2967"/>
    </location>
</feature>
<dbReference type="GO" id="GO:0031594">
    <property type="term" value="C:neuromuscular junction"/>
    <property type="evidence" value="ECO:0007669"/>
    <property type="project" value="UniProtKB-ARBA"/>
</dbReference>
<keyword evidence="9" id="KW-0175">Coiled coil</keyword>
<dbReference type="Pfam" id="PF00435">
    <property type="entry name" value="Spectrin"/>
    <property type="match status" value="24"/>
</dbReference>
<evidence type="ECO:0000256" key="4">
    <source>
        <dbReference type="ARBA" id="ARBA00022490"/>
    </source>
</evidence>
<dbReference type="SUPFAM" id="SSF46966">
    <property type="entry name" value="Spectrin repeat"/>
    <property type="match status" value="20"/>
</dbReference>
<evidence type="ECO:0000256" key="2">
    <source>
        <dbReference type="ARBA" id="ARBA00006826"/>
    </source>
</evidence>
<protein>
    <submittedName>
        <fullName evidence="12">Spectrin beta chain</fullName>
    </submittedName>
</protein>
<dbReference type="CDD" id="cd10571">
    <property type="entry name" value="PH_beta_spectrin"/>
    <property type="match status" value="1"/>
</dbReference>
<dbReference type="FunFam" id="1.20.58.60:FF:000011">
    <property type="entry name" value="Spectrin beta chain"/>
    <property type="match status" value="1"/>
</dbReference>
<feature type="coiled-coil region" evidence="9">
    <location>
        <begin position="152"/>
        <end position="179"/>
    </location>
</feature>
<dbReference type="GO" id="GO:0005856">
    <property type="term" value="C:cytoskeleton"/>
    <property type="evidence" value="ECO:0007669"/>
    <property type="project" value="UniProtKB-SubCell"/>
</dbReference>
<dbReference type="InterPro" id="IPR018159">
    <property type="entry name" value="Spectrin/alpha-actinin"/>
</dbReference>
<feature type="compositionally biased region" description="Basic and acidic residues" evidence="10">
    <location>
        <begin position="2737"/>
        <end position="2750"/>
    </location>
</feature>
<dbReference type="InParanoid" id="A0A1V9X992"/>
<dbReference type="GO" id="GO:0045169">
    <property type="term" value="C:fusome"/>
    <property type="evidence" value="ECO:0007669"/>
    <property type="project" value="UniProtKB-ARBA"/>
</dbReference>
<feature type="compositionally biased region" description="Polar residues" evidence="10">
    <location>
        <begin position="671"/>
        <end position="686"/>
    </location>
</feature>
<dbReference type="GO" id="GO:0045170">
    <property type="term" value="C:spectrosome"/>
    <property type="evidence" value="ECO:0007669"/>
    <property type="project" value="UniProtKB-ARBA"/>
</dbReference>